<keyword evidence="7" id="KW-1185">Reference proteome</keyword>
<protein>
    <submittedName>
        <fullName evidence="6">Glycosyltransferase</fullName>
    </submittedName>
</protein>
<feature type="domain" description="Erythromycin biosynthesis protein CIII-like C-terminal" evidence="4">
    <location>
        <begin position="274"/>
        <end position="357"/>
    </location>
</feature>
<reference evidence="6 7" key="1">
    <citation type="submission" date="2023-07" db="EMBL/GenBank/DDBJ databases">
        <title>Sequencing the genomes of 1000 actinobacteria strains.</title>
        <authorList>
            <person name="Klenk H.-P."/>
        </authorList>
    </citation>
    <scope>NUCLEOTIDE SEQUENCE [LARGE SCALE GENOMIC DNA]</scope>
    <source>
        <strain evidence="6 7">DSM 44109</strain>
    </source>
</reference>
<gene>
    <name evidence="6" type="ORF">J2S55_009615</name>
</gene>
<dbReference type="InterPro" id="IPR050426">
    <property type="entry name" value="Glycosyltransferase_28"/>
</dbReference>
<dbReference type="InterPro" id="IPR048284">
    <property type="entry name" value="EryCIII-like_N"/>
</dbReference>
<comment type="similarity">
    <text evidence="1">Belongs to the glycosyltransferase 28 family.</text>
</comment>
<evidence type="ECO:0000256" key="1">
    <source>
        <dbReference type="ARBA" id="ARBA00006962"/>
    </source>
</evidence>
<evidence type="ECO:0000313" key="6">
    <source>
        <dbReference type="EMBL" id="MDP9870277.1"/>
    </source>
</evidence>
<evidence type="ECO:0000313" key="7">
    <source>
        <dbReference type="Proteomes" id="UP001230426"/>
    </source>
</evidence>
<dbReference type="PANTHER" id="PTHR48050:SF13">
    <property type="entry name" value="STEROL 3-BETA-GLUCOSYLTRANSFERASE UGT80A2"/>
    <property type="match status" value="1"/>
</dbReference>
<dbReference type="Pfam" id="PF21036">
    <property type="entry name" value="EryCIII-like_N"/>
    <property type="match status" value="1"/>
</dbReference>
<comment type="caution">
    <text evidence="6">The sequence shown here is derived from an EMBL/GenBank/DDBJ whole genome shotgun (WGS) entry which is preliminary data.</text>
</comment>
<dbReference type="InterPro" id="IPR002213">
    <property type="entry name" value="UDP_glucos_trans"/>
</dbReference>
<dbReference type="RefSeq" id="WP_306876096.1">
    <property type="nucleotide sequence ID" value="NZ_JAUSRB010000003.1"/>
</dbReference>
<dbReference type="EMBL" id="JAUSRB010000003">
    <property type="protein sequence ID" value="MDP9870277.1"/>
    <property type="molecule type" value="Genomic_DNA"/>
</dbReference>
<sequence>MRVLFTVYPSHAHLWPAVPVAWALQSAGHEVRVASHARFTDSIRATGLTAVALGDPSVDEARMRPDARPPAQPEEVLRYADALGLDDEGREHWIAYYQWLLNPISDYVRIDLPYAAELIDFAKAWQPDLLICDPTFACGPVAARVSGAAYARMLLGADYLGWSMDRLAERRDEVRAAGLSENPQADLVRPLAEKYGIEVDDELLYGQWSIDPMPPGMTLPTSAVKVPMRYVPFNGAEVLPEWLYERPQRPRVALSLGESTRRFIKGDWGRTPKIIEAVADLDIELVATLNSLQMEGIEHIPDNVRTIDWVTLTHLLPTCSAIIHHGGIGTYAASAALKVPQIVCDTGETLMMRSVQVDPRTMEDGTYRIGFEFGINEAVVETVTTWELPAKKLEATPTSNYVISRGAGTRLDHTTQSVEEIREMIQKVVTDPSYQAGAQAVFDDWLSMPSPSGVVPVLERLTAEHRR</sequence>
<organism evidence="6 7">
    <name type="scientific">Streptosporangium brasiliense</name>
    <dbReference type="NCBI Taxonomy" id="47480"/>
    <lineage>
        <taxon>Bacteria</taxon>
        <taxon>Bacillati</taxon>
        <taxon>Actinomycetota</taxon>
        <taxon>Actinomycetes</taxon>
        <taxon>Streptosporangiales</taxon>
        <taxon>Streptosporangiaceae</taxon>
        <taxon>Streptosporangium</taxon>
    </lineage>
</organism>
<feature type="domain" description="Erythromycin biosynthesis protein CIII-like N-terminal" evidence="5">
    <location>
        <begin position="22"/>
        <end position="257"/>
    </location>
</feature>
<dbReference type="SUPFAM" id="SSF53756">
    <property type="entry name" value="UDP-Glycosyltransferase/glycogen phosphorylase"/>
    <property type="match status" value="2"/>
</dbReference>
<dbReference type="Pfam" id="PF06722">
    <property type="entry name" value="EryCIII-like_C"/>
    <property type="match status" value="1"/>
</dbReference>
<evidence type="ECO:0000259" key="5">
    <source>
        <dbReference type="Pfam" id="PF21036"/>
    </source>
</evidence>
<name>A0ABT9RN56_9ACTN</name>
<proteinExistence type="inferred from homology"/>
<evidence type="ECO:0000256" key="3">
    <source>
        <dbReference type="ARBA" id="ARBA00022679"/>
    </source>
</evidence>
<dbReference type="PANTHER" id="PTHR48050">
    <property type="entry name" value="STEROL 3-BETA-GLUCOSYLTRANSFERASE"/>
    <property type="match status" value="1"/>
</dbReference>
<dbReference type="InterPro" id="IPR010610">
    <property type="entry name" value="EryCIII-like_C"/>
</dbReference>
<keyword evidence="3" id="KW-0808">Transferase</keyword>
<accession>A0ABT9RN56</accession>
<dbReference type="Proteomes" id="UP001230426">
    <property type="component" value="Unassembled WGS sequence"/>
</dbReference>
<dbReference type="Gene3D" id="3.40.50.2000">
    <property type="entry name" value="Glycogen Phosphorylase B"/>
    <property type="match status" value="2"/>
</dbReference>
<evidence type="ECO:0000259" key="4">
    <source>
        <dbReference type="Pfam" id="PF06722"/>
    </source>
</evidence>
<evidence type="ECO:0000256" key="2">
    <source>
        <dbReference type="ARBA" id="ARBA00022676"/>
    </source>
</evidence>
<dbReference type="CDD" id="cd03784">
    <property type="entry name" value="GT1_Gtf-like"/>
    <property type="match status" value="1"/>
</dbReference>
<keyword evidence="2" id="KW-0328">Glycosyltransferase</keyword>